<sequence length="279" mass="30494">MSAATMRSHQSKLQDSSSPEQEELRKSMAKDFGVVLILCLIAVMVLSAFCIPCVLSSLKECWARWRNPGTTTNDNISGSVTTAAPPRHGLDPELLSVLMPARIYSAAAAREKQQCAVCITELRDGDEVRHLARCLHLFHVDCIDVWLRSHASCPVCRAMAVKVGVKVLSEPSKRKRVVTRVVDLCPLERRSVVKAGGLEGRGITSGRPSVLPQLSSSPHNQLFPTSQHTNPRHPRLGSPAPVLAVWSLVSSPIAATRSPPNDHSEHRCLPTLNHSDLFT</sequence>
<evidence type="ECO:0000256" key="9">
    <source>
        <dbReference type="SAM" id="Phobius"/>
    </source>
</evidence>
<dbReference type="AlphaFoldDB" id="A0A426YAG3"/>
<evidence type="ECO:0000256" key="5">
    <source>
        <dbReference type="ARBA" id="ARBA00022833"/>
    </source>
</evidence>
<organism evidence="11 12">
    <name type="scientific">Ensete ventricosum</name>
    <name type="common">Abyssinian banana</name>
    <name type="synonym">Musa ensete</name>
    <dbReference type="NCBI Taxonomy" id="4639"/>
    <lineage>
        <taxon>Eukaryota</taxon>
        <taxon>Viridiplantae</taxon>
        <taxon>Streptophyta</taxon>
        <taxon>Embryophyta</taxon>
        <taxon>Tracheophyta</taxon>
        <taxon>Spermatophyta</taxon>
        <taxon>Magnoliopsida</taxon>
        <taxon>Liliopsida</taxon>
        <taxon>Zingiberales</taxon>
        <taxon>Musaceae</taxon>
        <taxon>Ensete</taxon>
    </lineage>
</organism>
<evidence type="ECO:0000256" key="1">
    <source>
        <dbReference type="ARBA" id="ARBA00000900"/>
    </source>
</evidence>
<evidence type="ECO:0000313" key="12">
    <source>
        <dbReference type="Proteomes" id="UP000287651"/>
    </source>
</evidence>
<feature type="region of interest" description="Disordered" evidence="8">
    <location>
        <begin position="1"/>
        <end position="24"/>
    </location>
</feature>
<dbReference type="InterPro" id="IPR013083">
    <property type="entry name" value="Znf_RING/FYVE/PHD"/>
</dbReference>
<dbReference type="PANTHER" id="PTHR14155">
    <property type="entry name" value="RING FINGER DOMAIN-CONTAINING"/>
    <property type="match status" value="1"/>
</dbReference>
<evidence type="ECO:0000256" key="2">
    <source>
        <dbReference type="ARBA" id="ARBA00012483"/>
    </source>
</evidence>
<keyword evidence="3" id="KW-0479">Metal-binding</keyword>
<evidence type="ECO:0000256" key="7">
    <source>
        <dbReference type="PROSITE-ProRule" id="PRU00175"/>
    </source>
</evidence>
<dbReference type="Proteomes" id="UP000287651">
    <property type="component" value="Unassembled WGS sequence"/>
</dbReference>
<evidence type="ECO:0000259" key="10">
    <source>
        <dbReference type="PROSITE" id="PS50089"/>
    </source>
</evidence>
<evidence type="ECO:0000256" key="8">
    <source>
        <dbReference type="SAM" id="MobiDB-lite"/>
    </source>
</evidence>
<feature type="domain" description="RING-type" evidence="10">
    <location>
        <begin position="115"/>
        <end position="157"/>
    </location>
</feature>
<keyword evidence="9" id="KW-1133">Transmembrane helix</keyword>
<protein>
    <recommendedName>
        <fullName evidence="2">RING-type E3 ubiquitin transferase</fullName>
        <ecNumber evidence="2">2.3.2.27</ecNumber>
    </recommendedName>
</protein>
<dbReference type="SUPFAM" id="SSF57850">
    <property type="entry name" value="RING/U-box"/>
    <property type="match status" value="1"/>
</dbReference>
<comment type="similarity">
    <text evidence="6">Belongs to the RING-type zinc finger family. ATL subfamily.</text>
</comment>
<dbReference type="SMART" id="SM00184">
    <property type="entry name" value="RING"/>
    <property type="match status" value="1"/>
</dbReference>
<dbReference type="PROSITE" id="PS50089">
    <property type="entry name" value="ZF_RING_2"/>
    <property type="match status" value="1"/>
</dbReference>
<gene>
    <name evidence="11" type="ORF">B296_00026181</name>
</gene>
<dbReference type="Gene3D" id="3.30.40.10">
    <property type="entry name" value="Zinc/RING finger domain, C3HC4 (zinc finger)"/>
    <property type="match status" value="1"/>
</dbReference>
<comment type="catalytic activity">
    <reaction evidence="1">
        <text>S-ubiquitinyl-[E2 ubiquitin-conjugating enzyme]-L-cysteine + [acceptor protein]-L-lysine = [E2 ubiquitin-conjugating enzyme]-L-cysteine + N(6)-ubiquitinyl-[acceptor protein]-L-lysine.</text>
        <dbReference type="EC" id="2.3.2.27"/>
    </reaction>
</comment>
<dbReference type="EC" id="2.3.2.27" evidence="2"/>
<keyword evidence="9" id="KW-0812">Transmembrane</keyword>
<dbReference type="PANTHER" id="PTHR14155:SF627">
    <property type="entry name" value="OS06G0192800 PROTEIN"/>
    <property type="match status" value="1"/>
</dbReference>
<dbReference type="GO" id="GO:0061630">
    <property type="term" value="F:ubiquitin protein ligase activity"/>
    <property type="evidence" value="ECO:0007669"/>
    <property type="project" value="UniProtKB-EC"/>
</dbReference>
<feature type="region of interest" description="Disordered" evidence="8">
    <location>
        <begin position="215"/>
        <end position="236"/>
    </location>
</feature>
<dbReference type="CDD" id="cd16461">
    <property type="entry name" value="RING-H2_EL5-like"/>
    <property type="match status" value="1"/>
</dbReference>
<keyword evidence="5" id="KW-0862">Zinc</keyword>
<reference evidence="11 12" key="1">
    <citation type="journal article" date="2014" name="Agronomy (Basel)">
        <title>A Draft Genome Sequence for Ensete ventricosum, the Drought-Tolerant Tree Against Hunger.</title>
        <authorList>
            <person name="Harrison J."/>
            <person name="Moore K.A."/>
            <person name="Paszkiewicz K."/>
            <person name="Jones T."/>
            <person name="Grant M."/>
            <person name="Ambacheew D."/>
            <person name="Muzemil S."/>
            <person name="Studholme D.J."/>
        </authorList>
    </citation>
    <scope>NUCLEOTIDE SEQUENCE [LARGE SCALE GENOMIC DNA]</scope>
</reference>
<dbReference type="Pfam" id="PF13639">
    <property type="entry name" value="zf-RING_2"/>
    <property type="match status" value="1"/>
</dbReference>
<keyword evidence="9" id="KW-0472">Membrane</keyword>
<name>A0A426YAG3_ENSVE</name>
<evidence type="ECO:0000256" key="3">
    <source>
        <dbReference type="ARBA" id="ARBA00022723"/>
    </source>
</evidence>
<accession>A0A426YAG3</accession>
<keyword evidence="4 7" id="KW-0863">Zinc-finger</keyword>
<evidence type="ECO:0000313" key="11">
    <source>
        <dbReference type="EMBL" id="RRT48697.1"/>
    </source>
</evidence>
<comment type="caution">
    <text evidence="11">The sequence shown here is derived from an EMBL/GenBank/DDBJ whole genome shotgun (WGS) entry which is preliminary data.</text>
</comment>
<feature type="region of interest" description="Disordered" evidence="8">
    <location>
        <begin position="254"/>
        <end position="279"/>
    </location>
</feature>
<feature type="transmembrane region" description="Helical" evidence="9">
    <location>
        <begin position="32"/>
        <end position="55"/>
    </location>
</feature>
<dbReference type="EMBL" id="AMZH03013790">
    <property type="protein sequence ID" value="RRT48697.1"/>
    <property type="molecule type" value="Genomic_DNA"/>
</dbReference>
<proteinExistence type="inferred from homology"/>
<evidence type="ECO:0000256" key="4">
    <source>
        <dbReference type="ARBA" id="ARBA00022771"/>
    </source>
</evidence>
<dbReference type="InterPro" id="IPR053238">
    <property type="entry name" value="RING-H2_zinc_finger"/>
</dbReference>
<evidence type="ECO:0000256" key="6">
    <source>
        <dbReference type="ARBA" id="ARBA00024209"/>
    </source>
</evidence>
<dbReference type="InterPro" id="IPR001841">
    <property type="entry name" value="Znf_RING"/>
</dbReference>
<feature type="compositionally biased region" description="Polar residues" evidence="8">
    <location>
        <begin position="215"/>
        <end position="229"/>
    </location>
</feature>
<feature type="compositionally biased region" description="Polar residues" evidence="8">
    <location>
        <begin position="1"/>
        <end position="19"/>
    </location>
</feature>
<dbReference type="GO" id="GO:0008270">
    <property type="term" value="F:zinc ion binding"/>
    <property type="evidence" value="ECO:0007669"/>
    <property type="project" value="UniProtKB-KW"/>
</dbReference>